<gene>
    <name evidence="4" type="ORF">DBRI00130_LOCUS16340</name>
</gene>
<protein>
    <recommendedName>
        <fullName evidence="3">EF-hand domain-containing protein</fullName>
    </recommendedName>
</protein>
<dbReference type="InterPro" id="IPR002048">
    <property type="entry name" value="EF_hand_dom"/>
</dbReference>
<dbReference type="InterPro" id="IPR011992">
    <property type="entry name" value="EF-hand-dom_pair"/>
</dbReference>
<keyword evidence="1" id="KW-0677">Repeat</keyword>
<organism evidence="4">
    <name type="scientific">Ditylum brightwellii</name>
    <dbReference type="NCBI Taxonomy" id="49249"/>
    <lineage>
        <taxon>Eukaryota</taxon>
        <taxon>Sar</taxon>
        <taxon>Stramenopiles</taxon>
        <taxon>Ochrophyta</taxon>
        <taxon>Bacillariophyta</taxon>
        <taxon>Mediophyceae</taxon>
        <taxon>Lithodesmiophycidae</taxon>
        <taxon>Lithodesmiales</taxon>
        <taxon>Lithodesmiaceae</taxon>
        <taxon>Ditylum</taxon>
    </lineage>
</organism>
<dbReference type="AlphaFoldDB" id="A0A7S4RCY2"/>
<feature type="domain" description="EF-hand" evidence="3">
    <location>
        <begin position="195"/>
        <end position="230"/>
    </location>
</feature>
<dbReference type="PROSITE" id="PS50222">
    <property type="entry name" value="EF_HAND_2"/>
    <property type="match status" value="2"/>
</dbReference>
<dbReference type="InterPro" id="IPR018247">
    <property type="entry name" value="EF_Hand_1_Ca_BS"/>
</dbReference>
<dbReference type="GO" id="GO:0005509">
    <property type="term" value="F:calcium ion binding"/>
    <property type="evidence" value="ECO:0007669"/>
    <property type="project" value="InterPro"/>
</dbReference>
<evidence type="ECO:0000259" key="3">
    <source>
        <dbReference type="PROSITE" id="PS50222"/>
    </source>
</evidence>
<dbReference type="SMART" id="SM00054">
    <property type="entry name" value="EFh"/>
    <property type="match status" value="3"/>
</dbReference>
<dbReference type="InterPro" id="IPR050145">
    <property type="entry name" value="Centrin_CML-like"/>
</dbReference>
<evidence type="ECO:0000313" key="4">
    <source>
        <dbReference type="EMBL" id="CAE4609989.1"/>
    </source>
</evidence>
<dbReference type="Pfam" id="PF13499">
    <property type="entry name" value="EF-hand_7"/>
    <property type="match status" value="1"/>
</dbReference>
<evidence type="ECO:0000256" key="2">
    <source>
        <dbReference type="ARBA" id="ARBA00022837"/>
    </source>
</evidence>
<name>A0A7S4RCY2_9STRA</name>
<accession>A0A7S4RCY2</accession>
<sequence>MVKFAAVNESTLSQEEAKLSPIEKRILMGIRATKDHLEQKGEKINFQRIVLRFQKIHDCLQKVRDAHEAIDVDKSGKIDLSELHMALKHLFGDGVSKEDAEALFQISDLNAEDDEEGLDVKEFIVLCTVGFILADSEGGAHFAEGSLLAKDKNFRNAMMDILKAYLIFDRSAKGYIEEADLAKMLTNDYDDGGATQLLLTDERWKELDVDGSGRVDFQEFVYAFSQWCSLEDDDDEEDE</sequence>
<dbReference type="PROSITE" id="PS00018">
    <property type="entry name" value="EF_HAND_1"/>
    <property type="match status" value="2"/>
</dbReference>
<keyword evidence="2" id="KW-0106">Calcium</keyword>
<proteinExistence type="predicted"/>
<evidence type="ECO:0000256" key="1">
    <source>
        <dbReference type="ARBA" id="ARBA00022737"/>
    </source>
</evidence>
<dbReference type="SUPFAM" id="SSF47473">
    <property type="entry name" value="EF-hand"/>
    <property type="match status" value="1"/>
</dbReference>
<dbReference type="Gene3D" id="1.10.238.10">
    <property type="entry name" value="EF-hand"/>
    <property type="match status" value="2"/>
</dbReference>
<dbReference type="Pfam" id="PF13202">
    <property type="entry name" value="EF-hand_5"/>
    <property type="match status" value="1"/>
</dbReference>
<feature type="domain" description="EF-hand" evidence="3">
    <location>
        <begin position="58"/>
        <end position="93"/>
    </location>
</feature>
<dbReference type="PANTHER" id="PTHR23050">
    <property type="entry name" value="CALCIUM BINDING PROTEIN"/>
    <property type="match status" value="1"/>
</dbReference>
<dbReference type="EMBL" id="HBNS01020609">
    <property type="protein sequence ID" value="CAE4609989.1"/>
    <property type="molecule type" value="Transcribed_RNA"/>
</dbReference>
<reference evidence="4" key="1">
    <citation type="submission" date="2021-01" db="EMBL/GenBank/DDBJ databases">
        <authorList>
            <person name="Corre E."/>
            <person name="Pelletier E."/>
            <person name="Niang G."/>
            <person name="Scheremetjew M."/>
            <person name="Finn R."/>
            <person name="Kale V."/>
            <person name="Holt S."/>
            <person name="Cochrane G."/>
            <person name="Meng A."/>
            <person name="Brown T."/>
            <person name="Cohen L."/>
        </authorList>
    </citation>
    <scope>NUCLEOTIDE SEQUENCE</scope>
    <source>
        <strain evidence="4">GSO104</strain>
    </source>
</reference>